<evidence type="ECO:0000313" key="5">
    <source>
        <dbReference type="Proteomes" id="UP001209540"/>
    </source>
</evidence>
<accession>A0AAD5PEN8</accession>
<feature type="region of interest" description="Disordered" evidence="1">
    <location>
        <begin position="34"/>
        <end position="57"/>
    </location>
</feature>
<dbReference type="AlphaFoldDB" id="A0AAD5PEN8"/>
<feature type="compositionally biased region" description="Pro residues" evidence="1">
    <location>
        <begin position="44"/>
        <end position="57"/>
    </location>
</feature>
<proteinExistence type="predicted"/>
<gene>
    <name evidence="4" type="ORF">BDA99DRAFT_559627</name>
</gene>
<keyword evidence="2" id="KW-0472">Membrane</keyword>
<dbReference type="EMBL" id="JAIXMP010000012">
    <property type="protein sequence ID" value="KAI9264358.1"/>
    <property type="molecule type" value="Genomic_DNA"/>
</dbReference>
<keyword evidence="2" id="KW-1133">Transmembrane helix</keyword>
<dbReference type="Proteomes" id="UP001209540">
    <property type="component" value="Unassembled WGS sequence"/>
</dbReference>
<protein>
    <submittedName>
        <fullName evidence="4">Uncharacterized protein</fullName>
    </submittedName>
</protein>
<feature type="chain" id="PRO_5041963852" evidence="3">
    <location>
        <begin position="23"/>
        <end position="147"/>
    </location>
</feature>
<comment type="caution">
    <text evidence="4">The sequence shown here is derived from an EMBL/GenBank/DDBJ whole genome shotgun (WGS) entry which is preliminary data.</text>
</comment>
<name>A0AAD5PEN8_9FUNG</name>
<feature type="signal peptide" evidence="3">
    <location>
        <begin position="1"/>
        <end position="22"/>
    </location>
</feature>
<evidence type="ECO:0000313" key="4">
    <source>
        <dbReference type="EMBL" id="KAI9264358.1"/>
    </source>
</evidence>
<keyword evidence="3" id="KW-0732">Signal</keyword>
<reference evidence="4" key="1">
    <citation type="journal article" date="2022" name="IScience">
        <title>Evolution of zygomycete secretomes and the origins of terrestrial fungal ecologies.</title>
        <authorList>
            <person name="Chang Y."/>
            <person name="Wang Y."/>
            <person name="Mondo S."/>
            <person name="Ahrendt S."/>
            <person name="Andreopoulos W."/>
            <person name="Barry K."/>
            <person name="Beard J."/>
            <person name="Benny G.L."/>
            <person name="Blankenship S."/>
            <person name="Bonito G."/>
            <person name="Cuomo C."/>
            <person name="Desiro A."/>
            <person name="Gervers K.A."/>
            <person name="Hundley H."/>
            <person name="Kuo A."/>
            <person name="LaButti K."/>
            <person name="Lang B.F."/>
            <person name="Lipzen A."/>
            <person name="O'Donnell K."/>
            <person name="Pangilinan J."/>
            <person name="Reynolds N."/>
            <person name="Sandor L."/>
            <person name="Smith M.E."/>
            <person name="Tsang A."/>
            <person name="Grigoriev I.V."/>
            <person name="Stajich J.E."/>
            <person name="Spatafora J.W."/>
        </authorList>
    </citation>
    <scope>NUCLEOTIDE SEQUENCE</scope>
    <source>
        <strain evidence="4">RSA 2281</strain>
    </source>
</reference>
<feature type="compositionally biased region" description="Basic and acidic residues" evidence="1">
    <location>
        <begin position="101"/>
        <end position="112"/>
    </location>
</feature>
<reference evidence="4" key="2">
    <citation type="submission" date="2023-02" db="EMBL/GenBank/DDBJ databases">
        <authorList>
            <consortium name="DOE Joint Genome Institute"/>
            <person name="Mondo S.J."/>
            <person name="Chang Y."/>
            <person name="Wang Y."/>
            <person name="Ahrendt S."/>
            <person name="Andreopoulos W."/>
            <person name="Barry K."/>
            <person name="Beard J."/>
            <person name="Benny G.L."/>
            <person name="Blankenship S."/>
            <person name="Bonito G."/>
            <person name="Cuomo C."/>
            <person name="Desiro A."/>
            <person name="Gervers K.A."/>
            <person name="Hundley H."/>
            <person name="Kuo A."/>
            <person name="LaButti K."/>
            <person name="Lang B.F."/>
            <person name="Lipzen A."/>
            <person name="O'Donnell K."/>
            <person name="Pangilinan J."/>
            <person name="Reynolds N."/>
            <person name="Sandor L."/>
            <person name="Smith M.W."/>
            <person name="Tsang A."/>
            <person name="Grigoriev I.V."/>
            <person name="Stajich J.E."/>
            <person name="Spatafora J.W."/>
        </authorList>
    </citation>
    <scope>NUCLEOTIDE SEQUENCE</scope>
    <source>
        <strain evidence="4">RSA 2281</strain>
    </source>
</reference>
<keyword evidence="5" id="KW-1185">Reference proteome</keyword>
<evidence type="ECO:0000256" key="1">
    <source>
        <dbReference type="SAM" id="MobiDB-lite"/>
    </source>
</evidence>
<evidence type="ECO:0000256" key="3">
    <source>
        <dbReference type="SAM" id="SignalP"/>
    </source>
</evidence>
<keyword evidence="2" id="KW-0812">Transmembrane</keyword>
<organism evidence="4 5">
    <name type="scientific">Phascolomyces articulosus</name>
    <dbReference type="NCBI Taxonomy" id="60185"/>
    <lineage>
        <taxon>Eukaryota</taxon>
        <taxon>Fungi</taxon>
        <taxon>Fungi incertae sedis</taxon>
        <taxon>Mucoromycota</taxon>
        <taxon>Mucoromycotina</taxon>
        <taxon>Mucoromycetes</taxon>
        <taxon>Mucorales</taxon>
        <taxon>Lichtheimiaceae</taxon>
        <taxon>Phascolomyces</taxon>
    </lineage>
</organism>
<evidence type="ECO:0000256" key="2">
    <source>
        <dbReference type="SAM" id="Phobius"/>
    </source>
</evidence>
<sequence length="147" mass="16707">MFSSIFLLAITTTTLFLQVSLALQDQNDDILNVIQGGPPSDGRPLPPSDRPMPPHPPLPPGKRFWIFDELPILMNWTLFYVGCGLTSFLWLTGFALRKWEDSVDRENSKPVDESNEEETGLIQDNNNTYDKNKRNDSYGAVVQQRTH</sequence>
<feature type="region of interest" description="Disordered" evidence="1">
    <location>
        <begin position="101"/>
        <end position="147"/>
    </location>
</feature>
<feature type="transmembrane region" description="Helical" evidence="2">
    <location>
        <begin position="77"/>
        <end position="96"/>
    </location>
</feature>